<feature type="chain" id="PRO_5025490394" description="RxLR effector protein" evidence="2">
    <location>
        <begin position="20"/>
        <end position="107"/>
    </location>
</feature>
<protein>
    <recommendedName>
        <fullName evidence="5">RxLR effector protein</fullName>
    </recommendedName>
</protein>
<feature type="region of interest" description="Disordered" evidence="1">
    <location>
        <begin position="42"/>
        <end position="73"/>
    </location>
</feature>
<evidence type="ECO:0008006" key="5">
    <source>
        <dbReference type="Google" id="ProtNLM"/>
    </source>
</evidence>
<reference evidence="3 4" key="1">
    <citation type="submission" date="2018-09" db="EMBL/GenBank/DDBJ databases">
        <title>Genomic investigation of the strawberry pathogen Phytophthora fragariae indicates pathogenicity is determined by transcriptional variation in three key races.</title>
        <authorList>
            <person name="Adams T.M."/>
            <person name="Armitage A.D."/>
            <person name="Sobczyk M.K."/>
            <person name="Bates H.J."/>
            <person name="Dunwell J.M."/>
            <person name="Nellist C.F."/>
            <person name="Harrison R.J."/>
        </authorList>
    </citation>
    <scope>NUCLEOTIDE SEQUENCE [LARGE SCALE GENOMIC DNA]</scope>
    <source>
        <strain evidence="3 4">SCRP324</strain>
    </source>
</reference>
<dbReference type="EMBL" id="QXFU01001020">
    <property type="protein sequence ID" value="KAE9013155.1"/>
    <property type="molecule type" value="Genomic_DNA"/>
</dbReference>
<gene>
    <name evidence="3" type="ORF">PR002_g14601</name>
</gene>
<evidence type="ECO:0000256" key="2">
    <source>
        <dbReference type="SAM" id="SignalP"/>
    </source>
</evidence>
<feature type="compositionally biased region" description="Basic and acidic residues" evidence="1">
    <location>
        <begin position="60"/>
        <end position="70"/>
    </location>
</feature>
<dbReference type="Proteomes" id="UP000435112">
    <property type="component" value="Unassembled WGS sequence"/>
</dbReference>
<accession>A0A6A3L551</accession>
<evidence type="ECO:0000313" key="4">
    <source>
        <dbReference type="Proteomes" id="UP000435112"/>
    </source>
</evidence>
<keyword evidence="2" id="KW-0732">Signal</keyword>
<evidence type="ECO:0000256" key="1">
    <source>
        <dbReference type="SAM" id="MobiDB-lite"/>
    </source>
</evidence>
<name>A0A6A3L551_9STRA</name>
<organism evidence="3 4">
    <name type="scientific">Phytophthora rubi</name>
    <dbReference type="NCBI Taxonomy" id="129364"/>
    <lineage>
        <taxon>Eukaryota</taxon>
        <taxon>Sar</taxon>
        <taxon>Stramenopiles</taxon>
        <taxon>Oomycota</taxon>
        <taxon>Peronosporomycetes</taxon>
        <taxon>Peronosporales</taxon>
        <taxon>Peronosporaceae</taxon>
        <taxon>Phytophthora</taxon>
    </lineage>
</organism>
<comment type="caution">
    <text evidence="3">The sequence shown here is derived from an EMBL/GenBank/DDBJ whole genome shotgun (WGS) entry which is preliminary data.</text>
</comment>
<proteinExistence type="predicted"/>
<dbReference type="AlphaFoldDB" id="A0A6A3L551"/>
<feature type="signal peptide" evidence="2">
    <location>
        <begin position="1"/>
        <end position="19"/>
    </location>
</feature>
<sequence>MLAALVKAVSYMLAALTKAASMASSTNRLRAFLSATLPPASCNRPACPQPSPPSQICDVDSSRDSRESARSIHHGSFHSIRIVPSTTIASIHHSSFHPTTVGTRRSR</sequence>
<evidence type="ECO:0000313" key="3">
    <source>
        <dbReference type="EMBL" id="KAE9013155.1"/>
    </source>
</evidence>